<proteinExistence type="predicted"/>
<dbReference type="EMBL" id="JAGYWB010000005">
    <property type="protein sequence ID" value="KAI0523546.1"/>
    <property type="molecule type" value="Genomic_DNA"/>
</dbReference>
<evidence type="ECO:0000256" key="1">
    <source>
        <dbReference type="SAM" id="Phobius"/>
    </source>
</evidence>
<protein>
    <submittedName>
        <fullName evidence="2">Uncharacterized protein</fullName>
    </submittedName>
</protein>
<keyword evidence="1" id="KW-0812">Transmembrane</keyword>
<keyword evidence="1" id="KW-1133">Transmembrane helix</keyword>
<gene>
    <name evidence="2" type="ORF">KFK09_005941</name>
</gene>
<accession>A0A8T3C2T4</accession>
<dbReference type="AlphaFoldDB" id="A0A8T3C2T4"/>
<organism evidence="2 3">
    <name type="scientific">Dendrobium nobile</name>
    <name type="common">Orchid</name>
    <dbReference type="NCBI Taxonomy" id="94219"/>
    <lineage>
        <taxon>Eukaryota</taxon>
        <taxon>Viridiplantae</taxon>
        <taxon>Streptophyta</taxon>
        <taxon>Embryophyta</taxon>
        <taxon>Tracheophyta</taxon>
        <taxon>Spermatophyta</taxon>
        <taxon>Magnoliopsida</taxon>
        <taxon>Liliopsida</taxon>
        <taxon>Asparagales</taxon>
        <taxon>Orchidaceae</taxon>
        <taxon>Epidendroideae</taxon>
        <taxon>Malaxideae</taxon>
        <taxon>Dendrobiinae</taxon>
        <taxon>Dendrobium</taxon>
    </lineage>
</organism>
<comment type="caution">
    <text evidence="2">The sequence shown here is derived from an EMBL/GenBank/DDBJ whole genome shotgun (WGS) entry which is preliminary data.</text>
</comment>
<feature type="transmembrane region" description="Helical" evidence="1">
    <location>
        <begin position="55"/>
        <end position="76"/>
    </location>
</feature>
<evidence type="ECO:0000313" key="2">
    <source>
        <dbReference type="EMBL" id="KAI0523546.1"/>
    </source>
</evidence>
<name>A0A8T3C2T4_DENNO</name>
<reference evidence="2" key="1">
    <citation type="journal article" date="2022" name="Front. Genet.">
        <title>Chromosome-Scale Assembly of the Dendrobium nobile Genome Provides Insights Into the Molecular Mechanism of the Biosynthesis of the Medicinal Active Ingredient of Dendrobium.</title>
        <authorList>
            <person name="Xu Q."/>
            <person name="Niu S.-C."/>
            <person name="Li K.-L."/>
            <person name="Zheng P.-J."/>
            <person name="Zhang X.-J."/>
            <person name="Jia Y."/>
            <person name="Liu Y."/>
            <person name="Niu Y.-X."/>
            <person name="Yu L.-H."/>
            <person name="Chen D.-F."/>
            <person name="Zhang G.-Q."/>
        </authorList>
    </citation>
    <scope>NUCLEOTIDE SEQUENCE</scope>
    <source>
        <tissue evidence="2">Leaf</tissue>
    </source>
</reference>
<keyword evidence="3" id="KW-1185">Reference proteome</keyword>
<evidence type="ECO:0000313" key="3">
    <source>
        <dbReference type="Proteomes" id="UP000829196"/>
    </source>
</evidence>
<dbReference type="Proteomes" id="UP000829196">
    <property type="component" value="Unassembled WGS sequence"/>
</dbReference>
<sequence length="122" mass="14069">MRTSDHEEFTREGADDLRPKSHHFIFELSFILGLLLYVCLIYYRSFFCFYPHLKELLFVTLRYTFIFYLAIIFWLLKAPSSSFWGGVGSENLAPASASIAFHFGGSFNGISYGVNFGRQLDL</sequence>
<keyword evidence="1" id="KW-0472">Membrane</keyword>
<feature type="transmembrane region" description="Helical" evidence="1">
    <location>
        <begin position="24"/>
        <end position="43"/>
    </location>
</feature>